<dbReference type="OrthoDB" id="337038at2759"/>
<proteinExistence type="inferred from homology"/>
<evidence type="ECO:0000256" key="2">
    <source>
        <dbReference type="ARBA" id="ARBA00009923"/>
    </source>
</evidence>
<evidence type="ECO:0000256" key="9">
    <source>
        <dbReference type="ARBA" id="ARBA00074449"/>
    </source>
</evidence>
<name>A0A1S2ZDV8_ERIEU</name>
<keyword evidence="6" id="KW-0325">Glycoprotein</keyword>
<dbReference type="FunFam" id="3.40.33.10:FF:000011">
    <property type="entry name" value="Peptidase inhibitor 16"/>
    <property type="match status" value="1"/>
</dbReference>
<dbReference type="SMART" id="SM00198">
    <property type="entry name" value="SCP"/>
    <property type="match status" value="1"/>
</dbReference>
<dbReference type="AlphaFoldDB" id="A0A1S2ZDV8"/>
<dbReference type="InterPro" id="IPR001283">
    <property type="entry name" value="CRISP-related"/>
</dbReference>
<dbReference type="RefSeq" id="XP_007517881.1">
    <property type="nucleotide sequence ID" value="XM_007517819.2"/>
</dbReference>
<feature type="region of interest" description="Disordered" evidence="10">
    <location>
        <begin position="298"/>
        <end position="363"/>
    </location>
</feature>
<keyword evidence="5 11" id="KW-0732">Signal</keyword>
<dbReference type="CDD" id="cd05559">
    <property type="entry name" value="CAP_PI16_HrTT-1"/>
    <property type="match status" value="1"/>
</dbReference>
<keyword evidence="4" id="KW-0646">Protease inhibitor</keyword>
<dbReference type="STRING" id="9365.ENSEEUP00000006083"/>
<evidence type="ECO:0000256" key="8">
    <source>
        <dbReference type="ARBA" id="ARBA00063504"/>
    </source>
</evidence>
<feature type="domain" description="SCP" evidence="12">
    <location>
        <begin position="31"/>
        <end position="173"/>
    </location>
</feature>
<dbReference type="Proteomes" id="UP001652624">
    <property type="component" value="Chromosome 4"/>
</dbReference>
<dbReference type="PANTHER" id="PTHR10334">
    <property type="entry name" value="CYSTEINE-RICH SECRETORY PROTEIN-RELATED"/>
    <property type="match status" value="1"/>
</dbReference>
<feature type="compositionally biased region" description="Basic and acidic residues" evidence="10">
    <location>
        <begin position="348"/>
        <end position="358"/>
    </location>
</feature>
<accession>A0A1S2ZDV8</accession>
<feature type="chain" id="PRO_5010178681" description="Peptidase inhibitor 16" evidence="11">
    <location>
        <begin position="28"/>
        <end position="459"/>
    </location>
</feature>
<feature type="region of interest" description="Disordered" evidence="10">
    <location>
        <begin position="414"/>
        <end position="433"/>
    </location>
</feature>
<comment type="subunit">
    <text evidence="8">Interacts with PSP94/MSMB.</text>
</comment>
<keyword evidence="3" id="KW-0964">Secreted</keyword>
<dbReference type="Gene3D" id="3.40.33.10">
    <property type="entry name" value="CAP"/>
    <property type="match status" value="1"/>
</dbReference>
<organism evidence="13 14">
    <name type="scientific">Erinaceus europaeus</name>
    <name type="common">Western European hedgehog</name>
    <dbReference type="NCBI Taxonomy" id="9365"/>
    <lineage>
        <taxon>Eukaryota</taxon>
        <taxon>Metazoa</taxon>
        <taxon>Chordata</taxon>
        <taxon>Craniata</taxon>
        <taxon>Vertebrata</taxon>
        <taxon>Euteleostomi</taxon>
        <taxon>Mammalia</taxon>
        <taxon>Eutheria</taxon>
        <taxon>Laurasiatheria</taxon>
        <taxon>Eulipotyphla</taxon>
        <taxon>Erinaceidae</taxon>
        <taxon>Erinaceinae</taxon>
        <taxon>Erinaceus</taxon>
    </lineage>
</organism>
<dbReference type="PROSITE" id="PS01010">
    <property type="entry name" value="CRISP_2"/>
    <property type="match status" value="1"/>
</dbReference>
<sequence length="459" mass="48693">MYSSRSLQTPLVALLLLLLVPTGPAGALSDDEKRVMVELHNHYRAQANPPAANMLQMTWDEDLAAFAKAYAQQCVWGHNSQRGRRGENLFAITDQGLDVPLAVEEWHHERKHYNLSNTTCEPDQMCGHYTQVVWAKTERIGCGTHFCEKLKGVEVTDIQLLVCNYEPPGNVKGQKPYQEGTPCSQCPSGYHCKNSLCELIRGPEIQDVSDLVTEMSSPLATEASDSRKTGIPSSLATKTPSFLVTGASGSQATKTLPAIENTAPASLATEDPNSKATETPPSLTAEVLSLSSTHSLLSSDAGPASFLSTTHGPTPQLADAEASSIRMPSKSPKSPLLPKMSLRGTQEPQKHSQGKLEVRTSPSSEVLASVLPTQGEAGGLQATMDHLGNTSNSLSNSPDVSATANAKGGRTLALQSSFPGAEGPGKSVSSSGLNSGLGHKWGPLLELLILLPLVLAGIF</sequence>
<dbReference type="InParanoid" id="A0A1S2ZDV8"/>
<evidence type="ECO:0000256" key="5">
    <source>
        <dbReference type="ARBA" id="ARBA00022729"/>
    </source>
</evidence>
<comment type="subcellular location">
    <subcellularLocation>
        <location evidence="1">Secreted</location>
    </subcellularLocation>
</comment>
<dbReference type="SUPFAM" id="SSF55797">
    <property type="entry name" value="PR-1-like"/>
    <property type="match status" value="1"/>
</dbReference>
<dbReference type="InterPro" id="IPR035940">
    <property type="entry name" value="CAP_sf"/>
</dbReference>
<evidence type="ECO:0000256" key="6">
    <source>
        <dbReference type="ARBA" id="ARBA00023180"/>
    </source>
</evidence>
<evidence type="ECO:0000313" key="14">
    <source>
        <dbReference type="RefSeq" id="XP_007517881.1"/>
    </source>
</evidence>
<dbReference type="FunCoup" id="A0A1S2ZDV8">
    <property type="interactions" value="38"/>
</dbReference>
<dbReference type="CTD" id="221476"/>
<dbReference type="InterPro" id="IPR014044">
    <property type="entry name" value="CAP_dom"/>
</dbReference>
<evidence type="ECO:0000259" key="12">
    <source>
        <dbReference type="SMART" id="SM00198"/>
    </source>
</evidence>
<feature type="region of interest" description="Disordered" evidence="10">
    <location>
        <begin position="216"/>
        <end position="237"/>
    </location>
</feature>
<evidence type="ECO:0000256" key="10">
    <source>
        <dbReference type="SAM" id="MobiDB-lite"/>
    </source>
</evidence>
<keyword evidence="13" id="KW-1185">Reference proteome</keyword>
<comment type="similarity">
    <text evidence="2">Belongs to the CRISP family.</text>
</comment>
<evidence type="ECO:0000256" key="4">
    <source>
        <dbReference type="ARBA" id="ARBA00022690"/>
    </source>
</evidence>
<evidence type="ECO:0000256" key="7">
    <source>
        <dbReference type="ARBA" id="ARBA00058129"/>
    </source>
</evidence>
<feature type="compositionally biased region" description="Low complexity" evidence="10">
    <location>
        <begin position="327"/>
        <end position="342"/>
    </location>
</feature>
<evidence type="ECO:0000256" key="11">
    <source>
        <dbReference type="SAM" id="SignalP"/>
    </source>
</evidence>
<dbReference type="PROSITE" id="PS01009">
    <property type="entry name" value="CRISP_1"/>
    <property type="match status" value="1"/>
</dbReference>
<dbReference type="GO" id="GO:0030414">
    <property type="term" value="F:peptidase inhibitor activity"/>
    <property type="evidence" value="ECO:0007669"/>
    <property type="project" value="UniProtKB-KW"/>
</dbReference>
<dbReference type="GeneID" id="103108837"/>
<evidence type="ECO:0000256" key="1">
    <source>
        <dbReference type="ARBA" id="ARBA00004613"/>
    </source>
</evidence>
<evidence type="ECO:0000256" key="3">
    <source>
        <dbReference type="ARBA" id="ARBA00022525"/>
    </source>
</evidence>
<gene>
    <name evidence="14 15" type="primary">PI16</name>
</gene>
<dbReference type="Pfam" id="PF00188">
    <property type="entry name" value="CAP"/>
    <property type="match status" value="1"/>
</dbReference>
<evidence type="ECO:0000313" key="13">
    <source>
        <dbReference type="Proteomes" id="UP001652624"/>
    </source>
</evidence>
<dbReference type="PRINTS" id="PR00837">
    <property type="entry name" value="V5TPXLIKE"/>
</dbReference>
<dbReference type="RefSeq" id="XP_060045702.1">
    <property type="nucleotide sequence ID" value="XM_060189719.1"/>
</dbReference>
<evidence type="ECO:0000313" key="15">
    <source>
        <dbReference type="RefSeq" id="XP_060045702.1"/>
    </source>
</evidence>
<dbReference type="InterPro" id="IPR018244">
    <property type="entry name" value="Allrgn_V5/Tpx1_CS"/>
</dbReference>
<dbReference type="GO" id="GO:0005576">
    <property type="term" value="C:extracellular region"/>
    <property type="evidence" value="ECO:0007669"/>
    <property type="project" value="UniProtKB-SubCell"/>
</dbReference>
<protein>
    <recommendedName>
        <fullName evidence="9">Peptidase inhibitor 16</fullName>
    </recommendedName>
</protein>
<comment type="function">
    <text evidence="7">May inhibit cardiomyocyte growth.</text>
</comment>
<dbReference type="eggNOG" id="KOG3017">
    <property type="taxonomic scope" value="Eukaryota"/>
</dbReference>
<feature type="signal peptide" evidence="11">
    <location>
        <begin position="1"/>
        <end position="27"/>
    </location>
</feature>
<reference evidence="14" key="1">
    <citation type="submission" date="2025-04" db="UniProtKB">
        <authorList>
            <consortium name="RefSeq"/>
        </authorList>
    </citation>
    <scope>IDENTIFICATION</scope>
</reference>